<protein>
    <submittedName>
        <fullName evidence="1">Uncharacterized protein</fullName>
    </submittedName>
</protein>
<gene>
    <name evidence="1" type="ORF">CLOSTMETH_01429</name>
</gene>
<dbReference type="STRING" id="537013.CLOSTMETH_01429"/>
<dbReference type="Proteomes" id="UP000003340">
    <property type="component" value="Unassembled WGS sequence"/>
</dbReference>
<comment type="caution">
    <text evidence="1">The sequence shown here is derived from an EMBL/GenBank/DDBJ whole genome shotgun (WGS) entry which is preliminary data.</text>
</comment>
<reference evidence="1 2" key="2">
    <citation type="submission" date="2009-02" db="EMBL/GenBank/DDBJ databases">
        <title>Draft genome sequence of Clostridium methylpentosum (DSM 5476).</title>
        <authorList>
            <person name="Sudarsanam P."/>
            <person name="Ley R."/>
            <person name="Guruge J."/>
            <person name="Turnbaugh P.J."/>
            <person name="Mahowald M."/>
            <person name="Liep D."/>
            <person name="Gordon J."/>
        </authorList>
    </citation>
    <scope>NUCLEOTIDE SEQUENCE [LARGE SCALE GENOMIC DNA]</scope>
    <source>
        <strain evidence="1 2">DSM 5476</strain>
    </source>
</reference>
<reference evidence="1 2" key="1">
    <citation type="submission" date="2009-01" db="EMBL/GenBank/DDBJ databases">
        <authorList>
            <person name="Fulton L."/>
            <person name="Clifton S."/>
            <person name="Fulton B."/>
            <person name="Xu J."/>
            <person name="Minx P."/>
            <person name="Pepin K.H."/>
            <person name="Johnson M."/>
            <person name="Bhonagiri V."/>
            <person name="Nash W.E."/>
            <person name="Mardis E.R."/>
            <person name="Wilson R.K."/>
        </authorList>
    </citation>
    <scope>NUCLEOTIDE SEQUENCE [LARGE SCALE GENOMIC DNA]</scope>
    <source>
        <strain evidence="1 2">DSM 5476</strain>
    </source>
</reference>
<sequence length="40" mass="4204">MNDREGQQKTLGGIQRIGAGGYGKNKLILEPATGFGGLAW</sequence>
<name>C0EC60_9FIRM</name>
<dbReference type="HOGENOM" id="CLU_3287471_0_0_9"/>
<evidence type="ECO:0000313" key="1">
    <source>
        <dbReference type="EMBL" id="EEG30950.1"/>
    </source>
</evidence>
<accession>C0EC60</accession>
<keyword evidence="2" id="KW-1185">Reference proteome</keyword>
<evidence type="ECO:0000313" key="2">
    <source>
        <dbReference type="Proteomes" id="UP000003340"/>
    </source>
</evidence>
<dbReference type="EMBL" id="ACEC01000046">
    <property type="protein sequence ID" value="EEG30950.1"/>
    <property type="molecule type" value="Genomic_DNA"/>
</dbReference>
<organism evidence="1 2">
    <name type="scientific">[Clostridium] methylpentosum DSM 5476</name>
    <dbReference type="NCBI Taxonomy" id="537013"/>
    <lineage>
        <taxon>Bacteria</taxon>
        <taxon>Bacillati</taxon>
        <taxon>Bacillota</taxon>
        <taxon>Clostridia</taxon>
        <taxon>Eubacteriales</taxon>
        <taxon>Oscillospiraceae</taxon>
        <taxon>Oscillospiraceae incertae sedis</taxon>
    </lineage>
</organism>
<proteinExistence type="predicted"/>
<dbReference type="AlphaFoldDB" id="C0EC60"/>